<dbReference type="EMBL" id="CM046507">
    <property type="protein sequence ID" value="KAI8669642.1"/>
    <property type="molecule type" value="Genomic_DNA"/>
</dbReference>
<reference evidence="1" key="1">
    <citation type="submission" date="2022-06" db="EMBL/GenBank/DDBJ databases">
        <title>Fusarium solani species complex genomes reveal bases of compartmentalisation and animal pathogenesis.</title>
        <authorList>
            <person name="Tsai I.J."/>
        </authorList>
    </citation>
    <scope>NUCLEOTIDE SEQUENCE</scope>
    <source>
        <strain evidence="1">Fu6.1</strain>
    </source>
</reference>
<comment type="caution">
    <text evidence="1">The sequence shown here is derived from an EMBL/GenBank/DDBJ whole genome shotgun (WGS) entry which is preliminary data.</text>
</comment>
<gene>
    <name evidence="1" type="ORF">NCS57_00779600</name>
</gene>
<name>A0ACC0R172_9HYPO</name>
<evidence type="ECO:0000313" key="1">
    <source>
        <dbReference type="EMBL" id="KAI8669642.1"/>
    </source>
</evidence>
<proteinExistence type="predicted"/>
<dbReference type="Proteomes" id="UP001065298">
    <property type="component" value="Chromosome 5"/>
</dbReference>
<organism evidence="1 2">
    <name type="scientific">Fusarium keratoplasticum</name>
    <dbReference type="NCBI Taxonomy" id="1328300"/>
    <lineage>
        <taxon>Eukaryota</taxon>
        <taxon>Fungi</taxon>
        <taxon>Dikarya</taxon>
        <taxon>Ascomycota</taxon>
        <taxon>Pezizomycotina</taxon>
        <taxon>Sordariomycetes</taxon>
        <taxon>Hypocreomycetidae</taxon>
        <taxon>Hypocreales</taxon>
        <taxon>Nectriaceae</taxon>
        <taxon>Fusarium</taxon>
        <taxon>Fusarium solani species complex</taxon>
    </lineage>
</organism>
<protein>
    <submittedName>
        <fullName evidence="1">Uncharacterized protein</fullName>
    </submittedName>
</protein>
<keyword evidence="2" id="KW-1185">Reference proteome</keyword>
<accession>A0ACC0R172</accession>
<sequence>MATELKLSDVEFMTPWYRQRTVMVFGICYPLAVVAVILRFVSRRIAHNELWWDDWLSFAGLVMTGGFCACVLSCLPSNDLIDGKQDITNALLVKGSQGAYTAELFYYLNQLSLKFSILCFYWRVFSSSNYMRTSIYGIGIFIILWFIASFIVAILQCVPVQANWDPIAKMQPGVKCVNLNGFFFGTSIPNIIADLVLVLLPIPLVLRLKITITQKVFVIFFFILGGFVVITSIIRLELITKVNFATFAVNWTMDNSVLWTIVENCCGVISVCLPSLRPIIKLVPWKAFQHAFTHSYGASGDSKTRTRTATHGFDRSRQRSQWSEIRSTSAGPSDAYGIRKDTHVEVVSIEMGSASNSSQVQLAGQSSA</sequence>
<evidence type="ECO:0000313" key="2">
    <source>
        <dbReference type="Proteomes" id="UP001065298"/>
    </source>
</evidence>